<dbReference type="EMBL" id="JAJFAZ020000001">
    <property type="protein sequence ID" value="KAI5354328.1"/>
    <property type="molecule type" value="Genomic_DNA"/>
</dbReference>
<dbReference type="PANTHER" id="PTHR18934">
    <property type="entry name" value="ATP-DEPENDENT RNA HELICASE"/>
    <property type="match status" value="1"/>
</dbReference>
<dbReference type="GO" id="GO:0000390">
    <property type="term" value="P:spliceosomal complex disassembly"/>
    <property type="evidence" value="ECO:0007669"/>
    <property type="project" value="TreeGrafter"/>
</dbReference>
<keyword evidence="4" id="KW-1185">Reference proteome</keyword>
<proteinExistence type="predicted"/>
<name>A0AAD4ZU59_PRUDU</name>
<dbReference type="EC" id="3.6.4.13" evidence="1"/>
<evidence type="ECO:0000256" key="1">
    <source>
        <dbReference type="ARBA" id="ARBA00012552"/>
    </source>
</evidence>
<dbReference type="Gene3D" id="3.40.50.300">
    <property type="entry name" value="P-loop containing nucleotide triphosphate hydrolases"/>
    <property type="match status" value="2"/>
</dbReference>
<dbReference type="GO" id="GO:0003724">
    <property type="term" value="F:RNA helicase activity"/>
    <property type="evidence" value="ECO:0007669"/>
    <property type="project" value="UniProtKB-EC"/>
</dbReference>
<comment type="catalytic activity">
    <reaction evidence="2">
        <text>ATP + H2O = ADP + phosphate + H(+)</text>
        <dbReference type="Rhea" id="RHEA:13065"/>
        <dbReference type="ChEBI" id="CHEBI:15377"/>
        <dbReference type="ChEBI" id="CHEBI:15378"/>
        <dbReference type="ChEBI" id="CHEBI:30616"/>
        <dbReference type="ChEBI" id="CHEBI:43474"/>
        <dbReference type="ChEBI" id="CHEBI:456216"/>
        <dbReference type="EC" id="3.6.4.13"/>
    </reaction>
</comment>
<evidence type="ECO:0000313" key="4">
    <source>
        <dbReference type="Proteomes" id="UP001054821"/>
    </source>
</evidence>
<reference evidence="3 4" key="1">
    <citation type="journal article" date="2022" name="G3 (Bethesda)">
        <title>Whole-genome sequence and methylome profiling of the almond [Prunus dulcis (Mill.) D.A. Webb] cultivar 'Nonpareil'.</title>
        <authorList>
            <person name="D'Amico-Willman K.M."/>
            <person name="Ouma W.Z."/>
            <person name="Meulia T."/>
            <person name="Sideli G.M."/>
            <person name="Gradziel T.M."/>
            <person name="Fresnedo-Ramirez J."/>
        </authorList>
    </citation>
    <scope>NUCLEOTIDE SEQUENCE [LARGE SCALE GENOMIC DNA]</scope>
    <source>
        <strain evidence="3">Clone GOH B32 T37-40</strain>
    </source>
</reference>
<dbReference type="Proteomes" id="UP001054821">
    <property type="component" value="Chromosome 1"/>
</dbReference>
<dbReference type="GO" id="GO:0003723">
    <property type="term" value="F:RNA binding"/>
    <property type="evidence" value="ECO:0007669"/>
    <property type="project" value="TreeGrafter"/>
</dbReference>
<dbReference type="InterPro" id="IPR027417">
    <property type="entry name" value="P-loop_NTPase"/>
</dbReference>
<dbReference type="AlphaFoldDB" id="A0AAD4ZU59"/>
<organism evidence="3 4">
    <name type="scientific">Prunus dulcis</name>
    <name type="common">Almond</name>
    <name type="synonym">Amygdalus dulcis</name>
    <dbReference type="NCBI Taxonomy" id="3755"/>
    <lineage>
        <taxon>Eukaryota</taxon>
        <taxon>Viridiplantae</taxon>
        <taxon>Streptophyta</taxon>
        <taxon>Embryophyta</taxon>
        <taxon>Tracheophyta</taxon>
        <taxon>Spermatophyta</taxon>
        <taxon>Magnoliopsida</taxon>
        <taxon>eudicotyledons</taxon>
        <taxon>Gunneridae</taxon>
        <taxon>Pentapetalae</taxon>
        <taxon>rosids</taxon>
        <taxon>fabids</taxon>
        <taxon>Rosales</taxon>
        <taxon>Rosaceae</taxon>
        <taxon>Amygdaloideae</taxon>
        <taxon>Amygdaleae</taxon>
        <taxon>Prunus</taxon>
    </lineage>
</organism>
<comment type="caution">
    <text evidence="3">The sequence shown here is derived from an EMBL/GenBank/DDBJ whole genome shotgun (WGS) entry which is preliminary data.</text>
</comment>
<sequence>MSTRSLFIRNELALKVCNLCQDYFRNKVGCEDGVEYMTDNRILSDMRVLQLYSVIVLDASQHQRTMLRVITLGLLKQLVQRDGLRLVIKCANGDVDEVSSYLKDFKGRNICRIIEEISYEIEIIYLKKRHNYISAASYIVLKIHLAEDEGDILLFLAGEDDIDVTFHSISKRIEVSSNDTLGDRNFNPLGDRMKCYINVILPSQKEERRMSPSSSARWIFITMYDAALM</sequence>
<protein>
    <recommendedName>
        <fullName evidence="1">RNA helicase</fullName>
        <ecNumber evidence="1">3.6.4.13</ecNumber>
    </recommendedName>
</protein>
<evidence type="ECO:0000313" key="3">
    <source>
        <dbReference type="EMBL" id="KAI5354328.1"/>
    </source>
</evidence>
<gene>
    <name evidence="3" type="ORF">L3X38_007223</name>
</gene>
<dbReference type="GO" id="GO:0071013">
    <property type="term" value="C:catalytic step 2 spliceosome"/>
    <property type="evidence" value="ECO:0007669"/>
    <property type="project" value="TreeGrafter"/>
</dbReference>
<dbReference type="PANTHER" id="PTHR18934:SF85">
    <property type="entry name" value="ATP-DEPENDENT RNA HELICASE DHX8"/>
    <property type="match status" value="1"/>
</dbReference>
<accession>A0AAD4ZU59</accession>
<evidence type="ECO:0000256" key="2">
    <source>
        <dbReference type="ARBA" id="ARBA00047984"/>
    </source>
</evidence>